<dbReference type="Proteomes" id="UP000016600">
    <property type="component" value="Unassembled WGS sequence"/>
</dbReference>
<accession>U2KQ85</accession>
<dbReference type="PATRIC" id="fig|1081904.3.peg.1538"/>
<reference evidence="1 2" key="1">
    <citation type="submission" date="2013-08" db="EMBL/GenBank/DDBJ databases">
        <authorList>
            <person name="Durkin A.S."/>
            <person name="Haft D.R."/>
            <person name="McCorrison J."/>
            <person name="Torralba M."/>
            <person name="Gillis M."/>
            <person name="Haft D.H."/>
            <person name="Methe B."/>
            <person name="Sutton G."/>
            <person name="Nelson K.E."/>
        </authorList>
    </citation>
    <scope>NUCLEOTIDE SEQUENCE [LARGE SCALE GENOMIC DNA]</scope>
    <source>
        <strain evidence="1 2">F0068</strain>
    </source>
</reference>
<dbReference type="RefSeq" id="WP_021584190.1">
    <property type="nucleotide sequence ID" value="NZ_AWET01000036.1"/>
</dbReference>
<dbReference type="AlphaFoldDB" id="U2KQ85"/>
<organism evidence="1 2">
    <name type="scientific">Hoylesella pleuritidis F0068</name>
    <dbReference type="NCBI Taxonomy" id="1081904"/>
    <lineage>
        <taxon>Bacteria</taxon>
        <taxon>Pseudomonadati</taxon>
        <taxon>Bacteroidota</taxon>
        <taxon>Bacteroidia</taxon>
        <taxon>Bacteroidales</taxon>
        <taxon>Prevotellaceae</taxon>
        <taxon>Hoylesella</taxon>
    </lineage>
</organism>
<dbReference type="PROSITE" id="PS51257">
    <property type="entry name" value="PROKAR_LIPOPROTEIN"/>
    <property type="match status" value="1"/>
</dbReference>
<evidence type="ECO:0000313" key="1">
    <source>
        <dbReference type="EMBL" id="ERK00632.1"/>
    </source>
</evidence>
<keyword evidence="1" id="KW-0449">Lipoprotein</keyword>
<keyword evidence="2" id="KW-1185">Reference proteome</keyword>
<protein>
    <submittedName>
        <fullName evidence="1">Putative lipoprotein</fullName>
    </submittedName>
</protein>
<name>U2KQ85_9BACT</name>
<dbReference type="InterPro" id="IPR032183">
    <property type="entry name" value="PKD-like"/>
</dbReference>
<proteinExistence type="predicted"/>
<comment type="caution">
    <text evidence="1">The sequence shown here is derived from an EMBL/GenBank/DDBJ whole genome shotgun (WGS) entry which is preliminary data.</text>
</comment>
<sequence>MKHIIRSLFVILLLLFVTVSCYRDIGNYDYTPLPEIRISSKDTIYVKQFDTLHLGVEVDFDGQPANEYDFEWRIWANTVGGEDKKKSIGTNKELVYYTTESPGSYTLVLTCRNKETDVKVYKEITLLIQGTISEGWMVLQEKNGKTDFDLIMTPFISKRIEKDVILSDLYESVNGEPLKGKGVKIGSYYALGRYQYVTILTEDGGVRLSAVTMQKTYDIPTLMLDKKPLKVENYFYFPYYWCLGRGSEVIISDGRYYINEMLGKGFTEPILKGGETYKSSRWAPRWLWTYKGMIYDELKGRFLGIKAPMLTATSLPEAVGRICDWNDMKASLRYIETGFKHYEYALMEDWNTHQLTLYVFNFDAKNNFDVAKYSADHCPELDQALYYAVGERGNIFYYSTGKDIYLYDYIGTNTSKKVYTVKDGELITNMKILKPTLHKIVPNHPYDNKVLILSTHNERTGEGKVYMYYFNESNGEIDFGSEKVFSGFGRIIDMDYNFPKYGT</sequence>
<evidence type="ECO:0000313" key="2">
    <source>
        <dbReference type="Proteomes" id="UP000016600"/>
    </source>
</evidence>
<gene>
    <name evidence="1" type="ORF">HMPREF1218_0502</name>
</gene>
<dbReference type="Pfam" id="PF16407">
    <property type="entry name" value="PKD_2"/>
    <property type="match status" value="1"/>
</dbReference>
<dbReference type="EMBL" id="AWET01000036">
    <property type="protein sequence ID" value="ERK00632.1"/>
    <property type="molecule type" value="Genomic_DNA"/>
</dbReference>